<dbReference type="PANTHER" id="PTHR30408:SF12">
    <property type="entry name" value="TYPE I RESTRICTION ENZYME MJAVIII SPECIFICITY SUBUNIT"/>
    <property type="match status" value="1"/>
</dbReference>
<evidence type="ECO:0000313" key="6">
    <source>
        <dbReference type="Proteomes" id="UP000552883"/>
    </source>
</evidence>
<feature type="domain" description="Type I restriction modification DNA specificity" evidence="4">
    <location>
        <begin position="107"/>
        <end position="256"/>
    </location>
</feature>
<dbReference type="GO" id="GO:0009307">
    <property type="term" value="P:DNA restriction-modification system"/>
    <property type="evidence" value="ECO:0007669"/>
    <property type="project" value="UniProtKB-KW"/>
</dbReference>
<dbReference type="EMBL" id="JACHBS010000001">
    <property type="protein sequence ID" value="MBB5617034.1"/>
    <property type="molecule type" value="Genomic_DNA"/>
</dbReference>
<dbReference type="InterPro" id="IPR052021">
    <property type="entry name" value="Type-I_RS_S_subunit"/>
</dbReference>
<dbReference type="InterPro" id="IPR044946">
    <property type="entry name" value="Restrct_endonuc_typeI_TRD_sf"/>
</dbReference>
<accession>A0A840X751</accession>
<protein>
    <submittedName>
        <fullName evidence="5">Type I restriction enzyme S subunit</fullName>
        <ecNumber evidence="5">3.1.21.3</ecNumber>
    </submittedName>
</protein>
<name>A0A840X751_9MICO</name>
<feature type="domain" description="Type I restriction modification DNA specificity" evidence="4">
    <location>
        <begin position="2"/>
        <end position="72"/>
    </location>
</feature>
<keyword evidence="3" id="KW-0238">DNA-binding</keyword>
<dbReference type="EC" id="3.1.21.3" evidence="5"/>
<reference evidence="5 6" key="1">
    <citation type="submission" date="2020-08" db="EMBL/GenBank/DDBJ databases">
        <title>Sequencing the genomes of 1000 actinobacteria strains.</title>
        <authorList>
            <person name="Klenk H.-P."/>
        </authorList>
    </citation>
    <scope>NUCLEOTIDE SEQUENCE [LARGE SCALE GENOMIC DNA]</scope>
    <source>
        <strain evidence="5 6">DSM 23889</strain>
    </source>
</reference>
<organism evidence="5 6">
    <name type="scientific">Microcella frigidaquae</name>
    <dbReference type="NCBI Taxonomy" id="424758"/>
    <lineage>
        <taxon>Bacteria</taxon>
        <taxon>Bacillati</taxon>
        <taxon>Actinomycetota</taxon>
        <taxon>Actinomycetes</taxon>
        <taxon>Micrococcales</taxon>
        <taxon>Microbacteriaceae</taxon>
        <taxon>Microcella</taxon>
    </lineage>
</organism>
<evidence type="ECO:0000259" key="4">
    <source>
        <dbReference type="Pfam" id="PF01420"/>
    </source>
</evidence>
<comment type="similarity">
    <text evidence="1">Belongs to the type-I restriction system S methylase family.</text>
</comment>
<dbReference type="GO" id="GO:0003677">
    <property type="term" value="F:DNA binding"/>
    <property type="evidence" value="ECO:0007669"/>
    <property type="project" value="UniProtKB-KW"/>
</dbReference>
<dbReference type="AlphaFoldDB" id="A0A840X751"/>
<dbReference type="CDD" id="cd17273">
    <property type="entry name" value="RMtype1_S_EcoJA69PI-TRD1-CR1_like"/>
    <property type="match status" value="1"/>
</dbReference>
<keyword evidence="2" id="KW-0680">Restriction system</keyword>
<keyword evidence="5" id="KW-0378">Hydrolase</keyword>
<sequence>MATNQGFKSFIPDRSRLDEKYLFWWLVSNKAALQRLGVGATFKEISKAIVSRVVILLPPLPEQRRIASILDEAQTLRRLAESRVVLLEDMVRSAFRATQASASLARVRLSDIAEVVGGSTPKSGVAELWDGDIPWITPADLSKNADLVISKTARTISDQGLRSIGNRLLPPGAVLLSSRAPIGLVGIVGVPMATNQGFKSLIPDAEIVDSTYLYWWLRANRATLERRGVGATFKELSKTVVESIELALPPIEEQREFGRLARDAEEARLRAVASLRQVQLLTDSLQARAIRGEL</sequence>
<evidence type="ECO:0000256" key="1">
    <source>
        <dbReference type="ARBA" id="ARBA00010923"/>
    </source>
</evidence>
<dbReference type="Proteomes" id="UP000552883">
    <property type="component" value="Unassembled WGS sequence"/>
</dbReference>
<dbReference type="SUPFAM" id="SSF116734">
    <property type="entry name" value="DNA methylase specificity domain"/>
    <property type="match status" value="2"/>
</dbReference>
<comment type="caution">
    <text evidence="5">The sequence shown here is derived from an EMBL/GenBank/DDBJ whole genome shotgun (WGS) entry which is preliminary data.</text>
</comment>
<evidence type="ECO:0000313" key="5">
    <source>
        <dbReference type="EMBL" id="MBB5617034.1"/>
    </source>
</evidence>
<evidence type="ECO:0000256" key="3">
    <source>
        <dbReference type="ARBA" id="ARBA00023125"/>
    </source>
</evidence>
<dbReference type="InterPro" id="IPR000055">
    <property type="entry name" value="Restrct_endonuc_typeI_TRD"/>
</dbReference>
<keyword evidence="6" id="KW-1185">Reference proteome</keyword>
<dbReference type="Pfam" id="PF01420">
    <property type="entry name" value="Methylase_S"/>
    <property type="match status" value="2"/>
</dbReference>
<gene>
    <name evidence="5" type="ORF">BJ959_000530</name>
</gene>
<dbReference type="GO" id="GO:0009035">
    <property type="term" value="F:type I site-specific deoxyribonuclease activity"/>
    <property type="evidence" value="ECO:0007669"/>
    <property type="project" value="UniProtKB-EC"/>
</dbReference>
<proteinExistence type="inferred from homology"/>
<dbReference type="Gene3D" id="3.90.220.20">
    <property type="entry name" value="DNA methylase specificity domains"/>
    <property type="match status" value="2"/>
</dbReference>
<evidence type="ECO:0000256" key="2">
    <source>
        <dbReference type="ARBA" id="ARBA00022747"/>
    </source>
</evidence>
<dbReference type="PANTHER" id="PTHR30408">
    <property type="entry name" value="TYPE-1 RESTRICTION ENZYME ECOKI SPECIFICITY PROTEIN"/>
    <property type="match status" value="1"/>
</dbReference>